<accession>A0ACA9N912</accession>
<reference evidence="1" key="1">
    <citation type="submission" date="2021-06" db="EMBL/GenBank/DDBJ databases">
        <authorList>
            <person name="Kallberg Y."/>
            <person name="Tangrot J."/>
            <person name="Rosling A."/>
        </authorList>
    </citation>
    <scope>NUCLEOTIDE SEQUENCE</scope>
    <source>
        <strain evidence="1">IL203A</strain>
    </source>
</reference>
<protein>
    <submittedName>
        <fullName evidence="1">12224_t:CDS:1</fullName>
    </submittedName>
</protein>
<gene>
    <name evidence="1" type="ORF">DHETER_LOCUS8829</name>
</gene>
<dbReference type="EMBL" id="CAJVPU010014501">
    <property type="protein sequence ID" value="CAG8640620.1"/>
    <property type="molecule type" value="Genomic_DNA"/>
</dbReference>
<keyword evidence="2" id="KW-1185">Reference proteome</keyword>
<name>A0ACA9N912_9GLOM</name>
<proteinExistence type="predicted"/>
<evidence type="ECO:0000313" key="2">
    <source>
        <dbReference type="Proteomes" id="UP000789702"/>
    </source>
</evidence>
<evidence type="ECO:0000313" key="1">
    <source>
        <dbReference type="EMBL" id="CAG8640620.1"/>
    </source>
</evidence>
<feature type="non-terminal residue" evidence="1">
    <location>
        <position position="1"/>
    </location>
</feature>
<organism evidence="1 2">
    <name type="scientific">Dentiscutata heterogama</name>
    <dbReference type="NCBI Taxonomy" id="1316150"/>
    <lineage>
        <taxon>Eukaryota</taxon>
        <taxon>Fungi</taxon>
        <taxon>Fungi incertae sedis</taxon>
        <taxon>Mucoromycota</taxon>
        <taxon>Glomeromycotina</taxon>
        <taxon>Glomeromycetes</taxon>
        <taxon>Diversisporales</taxon>
        <taxon>Gigasporaceae</taxon>
        <taxon>Dentiscutata</taxon>
    </lineage>
</organism>
<dbReference type="Proteomes" id="UP000789702">
    <property type="component" value="Unassembled WGS sequence"/>
</dbReference>
<comment type="caution">
    <text evidence="1">The sequence shown here is derived from an EMBL/GenBank/DDBJ whole genome shotgun (WGS) entry which is preliminary data.</text>
</comment>
<sequence>MLPLQPKISEISSEFPIVKSFKKAAQEGAKVAGFAFSVSSSKMTCSKKDNLKSTKCQNCPVTLYAVLDKKAEAWVVQSSKNQHNHKLLLQSQVHCLYQHQILNPEQKETVYTMIKSGASVQSVADAIYWKHSTVYTKDIVNKRDRIKNALNKGSNHGSIRNLFFTHIESAYQTAICPEVLIVDATSQALRKAANIVFPEAKKIVHIWHMLAQNLRTMCRKFFNNEDDYNKLLLSIQKVAYAEEISIVKKAFDEKKDKECWINVFTKNYLHMGVYLTQRAEESHGYLKKAIEAASGLDQYDSMPMLSSSLLPDIAINKALYMLKEKYKNLNNCGSKATFLNKINTLIDKEIVTPKALLCIKNRG</sequence>